<dbReference type="PANTHER" id="PTHR31225:SF9">
    <property type="entry name" value="TERPENE SYNTHASE 10"/>
    <property type="match status" value="1"/>
</dbReference>
<feature type="domain" description="Terpene synthase N-terminal" evidence="7">
    <location>
        <begin position="105"/>
        <end position="281"/>
    </location>
</feature>
<dbReference type="Gene3D" id="1.50.10.130">
    <property type="entry name" value="Terpene synthase, N-terminal domain"/>
    <property type="match status" value="1"/>
</dbReference>
<comment type="catalytic activity">
    <reaction evidence="5">
        <text>(2E,6E)-farnesyl diphosphate = (+)-(R)-germacrene A + diphosphate</text>
        <dbReference type="Rhea" id="RHEA:12516"/>
        <dbReference type="ChEBI" id="CHEBI:33019"/>
        <dbReference type="ChEBI" id="CHEBI:41595"/>
        <dbReference type="ChEBI" id="CHEBI:175763"/>
        <dbReference type="EC" id="4.2.3.23"/>
    </reaction>
    <physiologicalReaction direction="left-to-right" evidence="5">
        <dbReference type="Rhea" id="RHEA:12517"/>
    </physiologicalReaction>
</comment>
<dbReference type="InterPro" id="IPR008949">
    <property type="entry name" value="Isoprenoid_synthase_dom_sf"/>
</dbReference>
<dbReference type="Pfam" id="PF01397">
    <property type="entry name" value="Terpene_synth"/>
    <property type="match status" value="1"/>
</dbReference>
<reference evidence="9" key="3">
    <citation type="submission" date="2020-06" db="EMBL/GenBank/DDBJ databases">
        <title>Helianthus annuus Genome sequencing and assembly Release 2.</title>
        <authorList>
            <person name="Gouzy J."/>
            <person name="Langlade N."/>
            <person name="Munos S."/>
        </authorList>
    </citation>
    <scope>NUCLEOTIDE SEQUENCE</scope>
    <source>
        <tissue evidence="9">Leaves</tissue>
    </source>
</reference>
<dbReference type="CDD" id="cd00684">
    <property type="entry name" value="Terpene_cyclase_plant_C1"/>
    <property type="match status" value="1"/>
</dbReference>
<name>A0A251SSF5_HELAN</name>
<protein>
    <recommendedName>
        <fullName evidence="4">germacrene-A synthase</fullName>
        <ecNumber evidence="4">4.2.3.23</ecNumber>
    </recommendedName>
</protein>
<dbReference type="SFLD" id="SFLDG01019">
    <property type="entry name" value="Terpene_Cyclase_Like_1_C_Termi"/>
    <property type="match status" value="1"/>
</dbReference>
<dbReference type="EMBL" id="CM007902">
    <property type="protein sequence ID" value="OTG01196.1"/>
    <property type="molecule type" value="Genomic_DNA"/>
</dbReference>
<evidence type="ECO:0000256" key="5">
    <source>
        <dbReference type="ARBA" id="ARBA00052685"/>
    </source>
</evidence>
<dbReference type="InterPro" id="IPR005630">
    <property type="entry name" value="Terpene_synthase_metal-bd"/>
</dbReference>
<dbReference type="Pfam" id="PF03936">
    <property type="entry name" value="Terpene_synth_C"/>
    <property type="match status" value="1"/>
</dbReference>
<evidence type="ECO:0000313" key="9">
    <source>
        <dbReference type="EMBL" id="KAF5773032.1"/>
    </source>
</evidence>
<dbReference type="AlphaFoldDB" id="A0A251SSF5"/>
<dbReference type="InterPro" id="IPR001906">
    <property type="entry name" value="Terpene_synth_N"/>
</dbReference>
<dbReference type="FunCoup" id="A0A251SSF5">
    <property type="interactions" value="370"/>
</dbReference>
<keyword evidence="9" id="KW-0456">Lyase</keyword>
<comment type="function">
    <text evidence="6">Sesquiterpene synthase involved in germacrene A biosynthesis. Germacrene A is a precursor of several sesquiterpene lactones.</text>
</comment>
<keyword evidence="3" id="KW-0460">Magnesium</keyword>
<dbReference type="Gene3D" id="1.10.600.10">
    <property type="entry name" value="Farnesyl Diphosphate Synthase"/>
    <property type="match status" value="1"/>
</dbReference>
<dbReference type="GO" id="GO:0000287">
    <property type="term" value="F:magnesium ion binding"/>
    <property type="evidence" value="ECO:0007669"/>
    <property type="project" value="InterPro"/>
</dbReference>
<feature type="domain" description="Terpene synthase metal-binding" evidence="8">
    <location>
        <begin position="340"/>
        <end position="577"/>
    </location>
</feature>
<dbReference type="SFLD" id="SFLDS00005">
    <property type="entry name" value="Isoprenoid_Synthase_Type_I"/>
    <property type="match status" value="1"/>
</dbReference>
<dbReference type="InterPro" id="IPR034741">
    <property type="entry name" value="Terpene_cyclase-like_1_C"/>
</dbReference>
<dbReference type="FunFam" id="1.50.10.130:FF:000001">
    <property type="entry name" value="Isoprene synthase, chloroplastic"/>
    <property type="match status" value="1"/>
</dbReference>
<dbReference type="InterPro" id="IPR050148">
    <property type="entry name" value="Terpene_synthase-like"/>
</dbReference>
<dbReference type="PANTHER" id="PTHR31225">
    <property type="entry name" value="OS04G0344100 PROTEIN-RELATED"/>
    <property type="match status" value="1"/>
</dbReference>
<dbReference type="GO" id="GO:0046246">
    <property type="term" value="P:terpene biosynthetic process"/>
    <property type="evidence" value="ECO:0000318"/>
    <property type="project" value="GO_Central"/>
</dbReference>
<evidence type="ECO:0000256" key="3">
    <source>
        <dbReference type="ARBA" id="ARBA00022842"/>
    </source>
</evidence>
<dbReference type="FunFam" id="1.10.600.10:FF:000007">
    <property type="entry name" value="Isoprene synthase, chloroplastic"/>
    <property type="match status" value="1"/>
</dbReference>
<dbReference type="InterPro" id="IPR044814">
    <property type="entry name" value="Terpene_cyclase_plant_C1"/>
</dbReference>
<evidence type="ECO:0000259" key="7">
    <source>
        <dbReference type="Pfam" id="PF01397"/>
    </source>
</evidence>
<evidence type="ECO:0000256" key="2">
    <source>
        <dbReference type="ARBA" id="ARBA00022723"/>
    </source>
</evidence>
<evidence type="ECO:0000259" key="8">
    <source>
        <dbReference type="Pfam" id="PF03936"/>
    </source>
</evidence>
<comment type="cofactor">
    <cofactor evidence="1">
        <name>Mg(2+)</name>
        <dbReference type="ChEBI" id="CHEBI:18420"/>
    </cofactor>
</comment>
<organism evidence="10 11">
    <name type="scientific">Helianthus annuus</name>
    <name type="common">Common sunflower</name>
    <dbReference type="NCBI Taxonomy" id="4232"/>
    <lineage>
        <taxon>Eukaryota</taxon>
        <taxon>Viridiplantae</taxon>
        <taxon>Streptophyta</taxon>
        <taxon>Embryophyta</taxon>
        <taxon>Tracheophyta</taxon>
        <taxon>Spermatophyta</taxon>
        <taxon>Magnoliopsida</taxon>
        <taxon>eudicotyledons</taxon>
        <taxon>Gunneridae</taxon>
        <taxon>Pentapetalae</taxon>
        <taxon>asterids</taxon>
        <taxon>campanulids</taxon>
        <taxon>Asterales</taxon>
        <taxon>Asteraceae</taxon>
        <taxon>Asteroideae</taxon>
        <taxon>Heliantheae alliance</taxon>
        <taxon>Heliantheae</taxon>
        <taxon>Helianthus</taxon>
    </lineage>
</organism>
<evidence type="ECO:0000256" key="6">
    <source>
        <dbReference type="ARBA" id="ARBA00058144"/>
    </source>
</evidence>
<evidence type="ECO:0000256" key="4">
    <source>
        <dbReference type="ARBA" id="ARBA00038973"/>
    </source>
</evidence>
<dbReference type="InterPro" id="IPR036965">
    <property type="entry name" value="Terpene_synth_N_sf"/>
</dbReference>
<dbReference type="EC" id="4.2.3.23" evidence="4"/>
<keyword evidence="2" id="KW-0479">Metal-binding</keyword>
<dbReference type="GO" id="GO:0010333">
    <property type="term" value="F:terpene synthase activity"/>
    <property type="evidence" value="ECO:0000318"/>
    <property type="project" value="GO_Central"/>
</dbReference>
<dbReference type="Gramene" id="mRNA:HanXRQr2_Chr13g0584141">
    <property type="protein sequence ID" value="mRNA:HanXRQr2_Chr13g0584141"/>
    <property type="gene ID" value="HanXRQr2_Chr13g0584141"/>
</dbReference>
<dbReference type="InterPro" id="IPR008930">
    <property type="entry name" value="Terpenoid_cyclase/PrenylTrfase"/>
</dbReference>
<evidence type="ECO:0000256" key="1">
    <source>
        <dbReference type="ARBA" id="ARBA00001946"/>
    </source>
</evidence>
<sequence length="635" mass="73961">MLYVSGVNVLTLSRSVLCLYIHTYMHDNNNLNKPCKLDYSFKMASMRFFSYSALHYKNCQDVSREFGIRKPTFSSRSKSNVVNAKFVAEVEPVTRRSANYKPSLWSSDEIQSLSSEYIGEYYKARADTLMTAVKMMMIIHKVGSPLSSLELIDDLQRLGISYHFEDEIRDLLEMIYQNYYKTPDKWNRMDLKLKALGFRLLRQHGYQVPQEIFRNFKDTTQDLKPHLLKDTMAILNLYEASYHSFEDESILDDARDFTTKYLKENQDNIDDSISSLVSHALELPLHWRVPRVESKWFIELYEKKTDMNPTLIELAKLDFNMVQAVHIEDLKHASRWWKSTRWDKKLTFARDRLVESFLWTVGYSYLPQFSLGRRNVTKVIAMVTAIDDIYDVYGTPNELEQFTDVVSRWDVNAIQEFPDYMKICFLGLYNTINEIAYNTMTHSGVLILPYLKKAWTDLCKSYLIEAKWYYSGHMPTLQEYLDNACVSIATPLVMIHNNFSTSISSTEEIMQLFEESGNIIHHAALIFRLADDLGTSSDEMERGDIPKSIQCYMYENGATEDEARKYIKNLIMETWKKLNKERSSAKSQLLRGFIDYAMANVRMAQFMYGKGDGHGHPNVIKPHVLSLLFNPLQGI</sequence>
<proteinExistence type="predicted"/>
<dbReference type="GO" id="GO:0034005">
    <property type="term" value="F:germacrene-A synthase activity"/>
    <property type="evidence" value="ECO:0007669"/>
    <property type="project" value="UniProtKB-EC"/>
</dbReference>
<keyword evidence="11" id="KW-1185">Reference proteome</keyword>
<dbReference type="Proteomes" id="UP000215914">
    <property type="component" value="Chromosome 13"/>
</dbReference>
<dbReference type="InParanoid" id="A0A251SSF5"/>
<evidence type="ECO:0000313" key="11">
    <source>
        <dbReference type="Proteomes" id="UP000215914"/>
    </source>
</evidence>
<dbReference type="SUPFAM" id="SSF48239">
    <property type="entry name" value="Terpenoid cyclases/Protein prenyltransferases"/>
    <property type="match status" value="1"/>
</dbReference>
<evidence type="ECO:0000313" key="10">
    <source>
        <dbReference type="EMBL" id="OTG01196.1"/>
    </source>
</evidence>
<dbReference type="EMBL" id="MNCJ02000328">
    <property type="protein sequence ID" value="KAF5773032.1"/>
    <property type="molecule type" value="Genomic_DNA"/>
</dbReference>
<dbReference type="GO" id="GO:0016102">
    <property type="term" value="P:diterpenoid biosynthetic process"/>
    <property type="evidence" value="ECO:0007669"/>
    <property type="project" value="InterPro"/>
</dbReference>
<dbReference type="OMA" id="YMHETGR"/>
<reference evidence="10" key="2">
    <citation type="submission" date="2017-02" db="EMBL/GenBank/DDBJ databases">
        <title>Sunflower complete genome.</title>
        <authorList>
            <person name="Langlade N."/>
            <person name="Munos S."/>
        </authorList>
    </citation>
    <scope>NUCLEOTIDE SEQUENCE [LARGE SCALE GENOMIC DNA]</scope>
    <source>
        <tissue evidence="10">Leaves</tissue>
    </source>
</reference>
<dbReference type="SUPFAM" id="SSF48576">
    <property type="entry name" value="Terpenoid synthases"/>
    <property type="match status" value="1"/>
</dbReference>
<accession>A0A251SSF5</accession>
<reference evidence="9 11" key="1">
    <citation type="journal article" date="2017" name="Nature">
        <title>The sunflower genome provides insights into oil metabolism, flowering and Asterid evolution.</title>
        <authorList>
            <person name="Badouin H."/>
            <person name="Gouzy J."/>
            <person name="Grassa C.J."/>
            <person name="Murat F."/>
            <person name="Staton S.E."/>
            <person name="Cottret L."/>
            <person name="Lelandais-Briere C."/>
            <person name="Owens G.L."/>
            <person name="Carrere S."/>
            <person name="Mayjonade B."/>
            <person name="Legrand L."/>
            <person name="Gill N."/>
            <person name="Kane N.C."/>
            <person name="Bowers J.E."/>
            <person name="Hubner S."/>
            <person name="Bellec A."/>
            <person name="Berard A."/>
            <person name="Berges H."/>
            <person name="Blanchet N."/>
            <person name="Boniface M.C."/>
            <person name="Brunel D."/>
            <person name="Catrice O."/>
            <person name="Chaidir N."/>
            <person name="Claudel C."/>
            <person name="Donnadieu C."/>
            <person name="Faraut T."/>
            <person name="Fievet G."/>
            <person name="Helmstetter N."/>
            <person name="King M."/>
            <person name="Knapp S.J."/>
            <person name="Lai Z."/>
            <person name="Le Paslier M.C."/>
            <person name="Lippi Y."/>
            <person name="Lorenzon L."/>
            <person name="Mandel J.R."/>
            <person name="Marage G."/>
            <person name="Marchand G."/>
            <person name="Marquand E."/>
            <person name="Bret-Mestries E."/>
            <person name="Morien E."/>
            <person name="Nambeesan S."/>
            <person name="Nguyen T."/>
            <person name="Pegot-Espagnet P."/>
            <person name="Pouilly N."/>
            <person name="Raftis F."/>
            <person name="Sallet E."/>
            <person name="Schiex T."/>
            <person name="Thomas J."/>
            <person name="Vandecasteele C."/>
            <person name="Vares D."/>
            <person name="Vear F."/>
            <person name="Vautrin S."/>
            <person name="Crespi M."/>
            <person name="Mangin B."/>
            <person name="Burke J.M."/>
            <person name="Salse J."/>
            <person name="Munos S."/>
            <person name="Vincourt P."/>
            <person name="Rieseberg L.H."/>
            <person name="Langlade N.B."/>
        </authorList>
    </citation>
    <scope>NUCLEOTIDE SEQUENCE [LARGE SCALE GENOMIC DNA]</scope>
    <source>
        <strain evidence="11">cv. SF193</strain>
        <tissue evidence="9">Leaves</tissue>
    </source>
</reference>
<gene>
    <name evidence="10" type="primary">LLOS1</name>
    <name evidence="10" type="ORF">HannXRQ_Chr13g0399441</name>
    <name evidence="9" type="ORF">HanXRQr2_Chr13g0584141</name>
</gene>